<name>A0A1R2AMV9_9CILI</name>
<dbReference type="AlphaFoldDB" id="A0A1R2AMV9"/>
<evidence type="ECO:0000313" key="2">
    <source>
        <dbReference type="Proteomes" id="UP000187209"/>
    </source>
</evidence>
<comment type="caution">
    <text evidence="1">The sequence shown here is derived from an EMBL/GenBank/DDBJ whole genome shotgun (WGS) entry which is preliminary data.</text>
</comment>
<keyword evidence="2" id="KW-1185">Reference proteome</keyword>
<gene>
    <name evidence="1" type="ORF">SteCoe_37500</name>
</gene>
<accession>A0A1R2AMV9</accession>
<evidence type="ECO:0000313" key="1">
    <source>
        <dbReference type="EMBL" id="OMJ65867.1"/>
    </source>
</evidence>
<reference evidence="1 2" key="1">
    <citation type="submission" date="2016-11" db="EMBL/GenBank/DDBJ databases">
        <title>The macronuclear genome of Stentor coeruleus: a giant cell with tiny introns.</title>
        <authorList>
            <person name="Slabodnick M."/>
            <person name="Ruby J.G."/>
            <person name="Reiff S.B."/>
            <person name="Swart E.C."/>
            <person name="Gosai S."/>
            <person name="Prabakaran S."/>
            <person name="Witkowska E."/>
            <person name="Larue G.E."/>
            <person name="Fisher S."/>
            <person name="Freeman R.M."/>
            <person name="Gunawardena J."/>
            <person name="Chu W."/>
            <person name="Stover N.A."/>
            <person name="Gregory B.D."/>
            <person name="Nowacki M."/>
            <person name="Derisi J."/>
            <person name="Roy S.W."/>
            <person name="Marshall W.F."/>
            <person name="Sood P."/>
        </authorList>
    </citation>
    <scope>NUCLEOTIDE SEQUENCE [LARGE SCALE GENOMIC DNA]</scope>
    <source>
        <strain evidence="1">WM001</strain>
    </source>
</reference>
<organism evidence="1 2">
    <name type="scientific">Stentor coeruleus</name>
    <dbReference type="NCBI Taxonomy" id="5963"/>
    <lineage>
        <taxon>Eukaryota</taxon>
        <taxon>Sar</taxon>
        <taxon>Alveolata</taxon>
        <taxon>Ciliophora</taxon>
        <taxon>Postciliodesmatophora</taxon>
        <taxon>Heterotrichea</taxon>
        <taxon>Heterotrichida</taxon>
        <taxon>Stentoridae</taxon>
        <taxon>Stentor</taxon>
    </lineage>
</organism>
<dbReference type="Proteomes" id="UP000187209">
    <property type="component" value="Unassembled WGS sequence"/>
</dbReference>
<protein>
    <submittedName>
        <fullName evidence="1">Uncharacterized protein</fullName>
    </submittedName>
</protein>
<sequence length="119" mass="13446">MEKLSNLVSKQISSLQIEGKITEGESRRLVRVLENNGSLGCKDGNMNEVQIRKEILKILDNNAIKVCIPPNNQSEDISSPLDTFLVLKKRQTYKKGNNIENMQILKKITQESDSETDSQ</sequence>
<dbReference type="EMBL" id="MPUH01001909">
    <property type="protein sequence ID" value="OMJ65867.1"/>
    <property type="molecule type" value="Genomic_DNA"/>
</dbReference>
<proteinExistence type="predicted"/>